<organism evidence="1 2">
    <name type="scientific">Trametes pubescens</name>
    <name type="common">White-rot fungus</name>
    <dbReference type="NCBI Taxonomy" id="154538"/>
    <lineage>
        <taxon>Eukaryota</taxon>
        <taxon>Fungi</taxon>
        <taxon>Dikarya</taxon>
        <taxon>Basidiomycota</taxon>
        <taxon>Agaricomycotina</taxon>
        <taxon>Agaricomycetes</taxon>
        <taxon>Polyporales</taxon>
        <taxon>Polyporaceae</taxon>
        <taxon>Trametes</taxon>
    </lineage>
</organism>
<dbReference type="EMBL" id="MNAD01000924">
    <property type="protein sequence ID" value="OJT09376.1"/>
    <property type="molecule type" value="Genomic_DNA"/>
</dbReference>
<evidence type="ECO:0000313" key="2">
    <source>
        <dbReference type="Proteomes" id="UP000184267"/>
    </source>
</evidence>
<dbReference type="OrthoDB" id="5987198at2759"/>
<dbReference type="OMA" id="PRYRRGW"/>
<evidence type="ECO:0000313" key="1">
    <source>
        <dbReference type="EMBL" id="OJT09376.1"/>
    </source>
</evidence>
<keyword evidence="2" id="KW-1185">Reference proteome</keyword>
<evidence type="ECO:0008006" key="3">
    <source>
        <dbReference type="Google" id="ProtNLM"/>
    </source>
</evidence>
<sequence length="198" mass="22794">MTASKSGVGPTSDPPIDSFARLTDEEIYWRDHQVFLEAHGYMLRPRYRPDWTPSWRGKRPQDALKAEDAFALKVSHTSIGGLPSLRTLRIKLRTSVMDATRISDGNLVYIKRTHTDSQELQILRYLNSDELRQDPRNRCVPLLDVLRDSSAPDTSFMVMPFLRYIDSPPMERVEDILDCFDQVLEGLVFIHDHGVAHR</sequence>
<name>A0A1M2VP91_TRAPU</name>
<dbReference type="AlphaFoldDB" id="A0A1M2VP91"/>
<dbReference type="InterPro" id="IPR011009">
    <property type="entry name" value="Kinase-like_dom_sf"/>
</dbReference>
<proteinExistence type="predicted"/>
<dbReference type="Gene3D" id="1.10.510.10">
    <property type="entry name" value="Transferase(Phosphotransferase) domain 1"/>
    <property type="match status" value="1"/>
</dbReference>
<dbReference type="Proteomes" id="UP000184267">
    <property type="component" value="Unassembled WGS sequence"/>
</dbReference>
<reference evidence="1 2" key="1">
    <citation type="submission" date="2016-10" db="EMBL/GenBank/DDBJ databases">
        <title>Genome sequence of the basidiomycete white-rot fungus Trametes pubescens.</title>
        <authorList>
            <person name="Makela M.R."/>
            <person name="Granchi Z."/>
            <person name="Peng M."/>
            <person name="De Vries R.P."/>
            <person name="Grigoriev I."/>
            <person name="Riley R."/>
            <person name="Hilden K."/>
        </authorList>
    </citation>
    <scope>NUCLEOTIDE SEQUENCE [LARGE SCALE GENOMIC DNA]</scope>
    <source>
        <strain evidence="1 2">FBCC735</strain>
    </source>
</reference>
<accession>A0A1M2VP91</accession>
<protein>
    <recommendedName>
        <fullName evidence="3">Protein kinase domain-containing protein</fullName>
    </recommendedName>
</protein>
<dbReference type="SUPFAM" id="SSF56112">
    <property type="entry name" value="Protein kinase-like (PK-like)"/>
    <property type="match status" value="1"/>
</dbReference>
<comment type="caution">
    <text evidence="1">The sequence shown here is derived from an EMBL/GenBank/DDBJ whole genome shotgun (WGS) entry which is preliminary data.</text>
</comment>
<gene>
    <name evidence="1" type="ORF">TRAPUB_14158</name>
</gene>
<dbReference type="STRING" id="154538.A0A1M2VP91"/>